<dbReference type="Pfam" id="PF06877">
    <property type="entry name" value="RraB"/>
    <property type="match status" value="1"/>
</dbReference>
<dbReference type="RefSeq" id="WP_074662599.1">
    <property type="nucleotide sequence ID" value="NZ_MUGV01000023.1"/>
</dbReference>
<sequence length="137" mass="16400">MRKYFTLFFGVLFGVSSCQQKETKDFENKKQAQINANLKVINSLRNEGDNLIVSREVFHWIYFKNENEKNSYLKEVQKQRFLLVSSNKIDDKFPYQLQIKRVDKVDESSVNEYVIYLWEKALEYNGDYDGWETSVEK</sequence>
<dbReference type="SUPFAM" id="SSF89946">
    <property type="entry name" value="Hypothetical protein VC0424"/>
    <property type="match status" value="1"/>
</dbReference>
<dbReference type="InterPro" id="IPR009671">
    <property type="entry name" value="RraB_dom"/>
</dbReference>
<keyword evidence="3" id="KW-1185">Reference proteome</keyword>
<evidence type="ECO:0000313" key="3">
    <source>
        <dbReference type="Proteomes" id="UP000198382"/>
    </source>
</evidence>
<gene>
    <name evidence="2" type="ORF">B0A65_14360</name>
</gene>
<organism evidence="2 3">
    <name type="scientific">Flavobacterium frigidimaris</name>
    <dbReference type="NCBI Taxonomy" id="262320"/>
    <lineage>
        <taxon>Bacteria</taxon>
        <taxon>Pseudomonadati</taxon>
        <taxon>Bacteroidota</taxon>
        <taxon>Flavobacteriia</taxon>
        <taxon>Flavobacteriales</taxon>
        <taxon>Flavobacteriaceae</taxon>
        <taxon>Flavobacterium</taxon>
    </lineage>
</organism>
<evidence type="ECO:0000259" key="1">
    <source>
        <dbReference type="Pfam" id="PF06877"/>
    </source>
</evidence>
<dbReference type="EMBL" id="MUGV01000023">
    <property type="protein sequence ID" value="OXA77947.1"/>
    <property type="molecule type" value="Genomic_DNA"/>
</dbReference>
<proteinExistence type="predicted"/>
<reference evidence="2 3" key="1">
    <citation type="submission" date="2016-11" db="EMBL/GenBank/DDBJ databases">
        <title>Whole genomes of Flavobacteriaceae.</title>
        <authorList>
            <person name="Stine C."/>
            <person name="Li C."/>
            <person name="Tadesse D."/>
        </authorList>
    </citation>
    <scope>NUCLEOTIDE SEQUENCE [LARGE SCALE GENOMIC DNA]</scope>
    <source>
        <strain evidence="2 3">DSM 15937</strain>
    </source>
</reference>
<name>A0ABX4BNQ0_FLAFR</name>
<feature type="domain" description="Regulator of ribonuclease activity B" evidence="1">
    <location>
        <begin position="36"/>
        <end position="133"/>
    </location>
</feature>
<dbReference type="PROSITE" id="PS51257">
    <property type="entry name" value="PROKAR_LIPOPROTEIN"/>
    <property type="match status" value="1"/>
</dbReference>
<protein>
    <recommendedName>
        <fullName evidence="1">Regulator of ribonuclease activity B domain-containing protein</fullName>
    </recommendedName>
</protein>
<evidence type="ECO:0000313" key="2">
    <source>
        <dbReference type="EMBL" id="OXA77947.1"/>
    </source>
</evidence>
<accession>A0ABX4BNQ0</accession>
<comment type="caution">
    <text evidence="2">The sequence shown here is derived from an EMBL/GenBank/DDBJ whole genome shotgun (WGS) entry which is preliminary data.</text>
</comment>
<dbReference type="Gene3D" id="3.30.70.970">
    <property type="entry name" value="RraB-like"/>
    <property type="match status" value="1"/>
</dbReference>
<dbReference type="Proteomes" id="UP000198382">
    <property type="component" value="Unassembled WGS sequence"/>
</dbReference>
<dbReference type="InterPro" id="IPR036701">
    <property type="entry name" value="RraB-like_sf"/>
</dbReference>